<feature type="region of interest" description="Disordered" evidence="1">
    <location>
        <begin position="390"/>
        <end position="412"/>
    </location>
</feature>
<sequence length="635" mass="71264">MFGVTGLYDAAIDTDEERDPPKSPTAVTFPVFDVPRKPVNWDCPASLPDFESVYTKVNNPKAVRQGHVDLLNIQIQESCSFNDMVPFKADGESYLPPANPAPLKQDSSAANEVADKERKLYDYRLTELRLDNETGFGSLSGQRISGIKRPQVSYTRSFWMGLESMSPYWDCSLDNYYTTTTPVEDTKPSKRPRLGGDSDDEKEATAVQSESELTVREEEVTFAGEDVDDSAHAAATGPSSSSNDRMKSASTELRPKLTTTMRYKGRRTHTGREMPDMFREKTVIAFVEAIVWPFKSALKPPRNNPVVQFGRFQFPVRQNATVNLMPTDRDKARKGWITGPIMGVQVRPELDFSQPGTDENNIGEKASSRLDQVREISGLLQLAQERRREGKTEVIPGEGKWWTTTPRWGGGPPLNPPNYFKDVAQQAIQEVMNGTLTANEADRRIASSTPESIRRWANIRKSSPKWDSRTEYKAVGKDPNSPFDEVFMVSSLNHHICILKLSIHGTYTDTLSSGRFPDSIPAENKWCQPIMQRSQWFDLFDVEQRVLAFRMLWGVMTYLTRTMEGDEEESKAAEIKTAEMKAAETMVQATEKEGQTPEKEGQTTEKEAMVADKEAVVAEKGVPVGEDPQPQNMGI</sequence>
<accession>A0AAQ3M8Y4</accession>
<keyword evidence="3" id="KW-1185">Reference proteome</keyword>
<evidence type="ECO:0000313" key="2">
    <source>
        <dbReference type="EMBL" id="WPH00557.1"/>
    </source>
</evidence>
<name>A0AAQ3M8Y4_9PEZI</name>
<feature type="compositionally biased region" description="Basic and acidic residues" evidence="1">
    <location>
        <begin position="590"/>
        <end position="608"/>
    </location>
</feature>
<protein>
    <submittedName>
        <fullName evidence="2">Uncharacterized protein</fullName>
    </submittedName>
</protein>
<feature type="compositionally biased region" description="Polar residues" evidence="1">
    <location>
        <begin position="237"/>
        <end position="254"/>
    </location>
</feature>
<dbReference type="AlphaFoldDB" id="A0AAQ3M8Y4"/>
<reference evidence="2 3" key="1">
    <citation type="submission" date="2023-11" db="EMBL/GenBank/DDBJ databases">
        <title>An acidophilic fungus is an integral part of prey digestion in a carnivorous sundew plant.</title>
        <authorList>
            <person name="Tsai I.J."/>
        </authorList>
    </citation>
    <scope>NUCLEOTIDE SEQUENCE [LARGE SCALE GENOMIC DNA]</scope>
    <source>
        <strain evidence="2">169a</strain>
    </source>
</reference>
<evidence type="ECO:0000313" key="3">
    <source>
        <dbReference type="Proteomes" id="UP001303373"/>
    </source>
</evidence>
<dbReference type="Proteomes" id="UP001303373">
    <property type="component" value="Chromosome 4"/>
</dbReference>
<proteinExistence type="predicted"/>
<organism evidence="2 3">
    <name type="scientific">Acrodontium crateriforme</name>
    <dbReference type="NCBI Taxonomy" id="150365"/>
    <lineage>
        <taxon>Eukaryota</taxon>
        <taxon>Fungi</taxon>
        <taxon>Dikarya</taxon>
        <taxon>Ascomycota</taxon>
        <taxon>Pezizomycotina</taxon>
        <taxon>Dothideomycetes</taxon>
        <taxon>Dothideomycetidae</taxon>
        <taxon>Mycosphaerellales</taxon>
        <taxon>Teratosphaeriaceae</taxon>
        <taxon>Acrodontium</taxon>
    </lineage>
</organism>
<feature type="region of interest" description="Disordered" evidence="1">
    <location>
        <begin position="179"/>
        <end position="254"/>
    </location>
</feature>
<feature type="region of interest" description="Disordered" evidence="1">
    <location>
        <begin position="584"/>
        <end position="608"/>
    </location>
</feature>
<evidence type="ECO:0000256" key="1">
    <source>
        <dbReference type="SAM" id="MobiDB-lite"/>
    </source>
</evidence>
<dbReference type="EMBL" id="CP138583">
    <property type="protein sequence ID" value="WPH00557.1"/>
    <property type="molecule type" value="Genomic_DNA"/>
</dbReference>
<gene>
    <name evidence="2" type="ORF">R9X50_00338700</name>
</gene>